<evidence type="ECO:0000313" key="1">
    <source>
        <dbReference type="EMBL" id="NOU59933.1"/>
    </source>
</evidence>
<organism evidence="1 2">
    <name type="scientific">Marinifilum caeruleilacunae</name>
    <dbReference type="NCBI Taxonomy" id="2499076"/>
    <lineage>
        <taxon>Bacteria</taxon>
        <taxon>Pseudomonadati</taxon>
        <taxon>Bacteroidota</taxon>
        <taxon>Bacteroidia</taxon>
        <taxon>Marinilabiliales</taxon>
        <taxon>Marinifilaceae</taxon>
    </lineage>
</organism>
<gene>
    <name evidence="1" type="ORF">ELS83_08870</name>
</gene>
<dbReference type="RefSeq" id="WP_171595207.1">
    <property type="nucleotide sequence ID" value="NZ_RZNH01000012.1"/>
</dbReference>
<evidence type="ECO:0008006" key="3">
    <source>
        <dbReference type="Google" id="ProtNLM"/>
    </source>
</evidence>
<evidence type="ECO:0000313" key="2">
    <source>
        <dbReference type="Proteomes" id="UP000732105"/>
    </source>
</evidence>
<protein>
    <recommendedName>
        <fullName evidence="3">DUF4265 domain-containing protein</fullName>
    </recommendedName>
</protein>
<sequence>MSRVRLEIDGIRIYRPKKNWKLYFVVVADHPSEKDKMIVSTIPQEPFKLSKRHENEYFFDTDQEGSEGLYILSREMPKDRELNVHIYLRHTRKSNRNLGEILADIENGIAGEAFGIVTDIVGAATVPWLVISKKAVSLVGKILKDIPDRDFGFVSAFERFGDEFETQTEIDREKDFTGDASLIYSWSMEE</sequence>
<dbReference type="Proteomes" id="UP000732105">
    <property type="component" value="Unassembled WGS sequence"/>
</dbReference>
<keyword evidence="2" id="KW-1185">Reference proteome</keyword>
<dbReference type="EMBL" id="RZNH01000012">
    <property type="protein sequence ID" value="NOU59933.1"/>
    <property type="molecule type" value="Genomic_DNA"/>
</dbReference>
<accession>A0ABX1WVK3</accession>
<name>A0ABX1WVK3_9BACT</name>
<comment type="caution">
    <text evidence="1">The sequence shown here is derived from an EMBL/GenBank/DDBJ whole genome shotgun (WGS) entry which is preliminary data.</text>
</comment>
<proteinExistence type="predicted"/>
<reference evidence="1 2" key="1">
    <citation type="submission" date="2018-12" db="EMBL/GenBank/DDBJ databases">
        <title>Marinifilum JC070 sp. nov., a marine bacterium isolated from Yongle Blue Hole in the South China Sea.</title>
        <authorList>
            <person name="Fu T."/>
        </authorList>
    </citation>
    <scope>NUCLEOTIDE SEQUENCE [LARGE SCALE GENOMIC DNA]</scope>
    <source>
        <strain evidence="1 2">JC070</strain>
    </source>
</reference>